<evidence type="ECO:0000256" key="1">
    <source>
        <dbReference type="SAM" id="Phobius"/>
    </source>
</evidence>
<dbReference type="Pfam" id="PF04247">
    <property type="entry name" value="SirB"/>
    <property type="match status" value="1"/>
</dbReference>
<accession>A0ABV1M3M3</accession>
<sequence>MDYQTLKHIHAGLAYLSVTLFALRAVLSYLQPALLQSKALRIGPHVVDSGLLAAAITLAVWAGLSPLEQPWLMAKIVALIAYIVLGTLGLKRLQGSPLRGPVLLLALAMPLYIIAVAKTKLVWPF</sequence>
<feature type="transmembrane region" description="Helical" evidence="1">
    <location>
        <begin position="42"/>
        <end position="64"/>
    </location>
</feature>
<organism evidence="2 3">
    <name type="scientific">Vogesella oryzagri</name>
    <dbReference type="NCBI Taxonomy" id="3160864"/>
    <lineage>
        <taxon>Bacteria</taxon>
        <taxon>Pseudomonadati</taxon>
        <taxon>Pseudomonadota</taxon>
        <taxon>Betaproteobacteria</taxon>
        <taxon>Neisseriales</taxon>
        <taxon>Chromobacteriaceae</taxon>
        <taxon>Vogesella</taxon>
    </lineage>
</organism>
<keyword evidence="3" id="KW-1185">Reference proteome</keyword>
<dbReference type="Proteomes" id="UP001433638">
    <property type="component" value="Unassembled WGS sequence"/>
</dbReference>
<dbReference type="EMBL" id="JBEFLD010000002">
    <property type="protein sequence ID" value="MEQ6289544.1"/>
    <property type="molecule type" value="Genomic_DNA"/>
</dbReference>
<dbReference type="RefSeq" id="WP_349583747.1">
    <property type="nucleotide sequence ID" value="NZ_JBEFLD010000002.1"/>
</dbReference>
<keyword evidence="1" id="KW-0472">Membrane</keyword>
<reference evidence="2" key="1">
    <citation type="submission" date="2024-06" db="EMBL/GenBank/DDBJ databases">
        <title>Genome sequence of Vogesella sp. MAHUQ-64.</title>
        <authorList>
            <person name="Huq M.A."/>
        </authorList>
    </citation>
    <scope>NUCLEOTIDE SEQUENCE</scope>
    <source>
        <strain evidence="2">MAHUQ-64</strain>
    </source>
</reference>
<feature type="transmembrane region" description="Helical" evidence="1">
    <location>
        <begin position="70"/>
        <end position="90"/>
    </location>
</feature>
<feature type="transmembrane region" description="Helical" evidence="1">
    <location>
        <begin position="102"/>
        <end position="123"/>
    </location>
</feature>
<keyword evidence="1" id="KW-1133">Transmembrane helix</keyword>
<dbReference type="PIRSF" id="PIRSF005610">
    <property type="entry name" value="SirB"/>
    <property type="match status" value="1"/>
</dbReference>
<name>A0ABV1M3M3_9NEIS</name>
<keyword evidence="1" id="KW-0812">Transmembrane</keyword>
<dbReference type="PANTHER" id="PTHR39594:SF1">
    <property type="entry name" value="PROTEIN YCHQ"/>
    <property type="match status" value="1"/>
</dbReference>
<evidence type="ECO:0000313" key="3">
    <source>
        <dbReference type="Proteomes" id="UP001433638"/>
    </source>
</evidence>
<evidence type="ECO:0000313" key="2">
    <source>
        <dbReference type="EMBL" id="MEQ6289544.1"/>
    </source>
</evidence>
<feature type="transmembrane region" description="Helical" evidence="1">
    <location>
        <begin position="12"/>
        <end position="30"/>
    </location>
</feature>
<dbReference type="InterPro" id="IPR007360">
    <property type="entry name" value="SirB"/>
</dbReference>
<comment type="caution">
    <text evidence="2">The sequence shown here is derived from an EMBL/GenBank/DDBJ whole genome shotgun (WGS) entry which is preliminary data.</text>
</comment>
<proteinExistence type="predicted"/>
<gene>
    <name evidence="2" type="ORF">ABNW52_02840</name>
</gene>
<protein>
    <submittedName>
        <fullName evidence="2">SirB2 family protein</fullName>
    </submittedName>
</protein>
<dbReference type="PANTHER" id="PTHR39594">
    <property type="entry name" value="PROTEIN YCHQ"/>
    <property type="match status" value="1"/>
</dbReference>